<keyword evidence="1" id="KW-1133">Transmembrane helix</keyword>
<evidence type="ECO:0000313" key="3">
    <source>
        <dbReference type="Proteomes" id="UP000490800"/>
    </source>
</evidence>
<dbReference type="EMBL" id="RHLK01000002">
    <property type="protein sequence ID" value="MVO99066.1"/>
    <property type="molecule type" value="Genomic_DNA"/>
</dbReference>
<keyword evidence="1" id="KW-0472">Membrane</keyword>
<dbReference type="AlphaFoldDB" id="A0A7X3FG52"/>
<sequence length="215" mass="24103">MLHQKRIYSTILGIVIVGGMALAGNQFIRPAKPANEPAHQNQEGVLLSTAQADHKVFNHLQELESFSDVIIEASVASPGTVEEFFQNGHKIDAANKVQVKVNRSYKGDLKEGNEITVYEPGYMKDGLYVNIEGYKTMNTSGKYMLFLSKAPTGTYAVEGVYQGKFDLNIQQEAKLTDYKTSPYTMQEFEKLDYVGYEMETFNSLKKEVLSKYGSQ</sequence>
<keyword evidence="3" id="KW-1185">Reference proteome</keyword>
<accession>A0A7X3FG52</accession>
<protein>
    <submittedName>
        <fullName evidence="2">Uncharacterized protein</fullName>
    </submittedName>
</protein>
<feature type="transmembrane region" description="Helical" evidence="1">
    <location>
        <begin position="7"/>
        <end position="28"/>
    </location>
</feature>
<organism evidence="2 3">
    <name type="scientific">Paenibacillus lutrae</name>
    <dbReference type="NCBI Taxonomy" id="2078573"/>
    <lineage>
        <taxon>Bacteria</taxon>
        <taxon>Bacillati</taxon>
        <taxon>Bacillota</taxon>
        <taxon>Bacilli</taxon>
        <taxon>Bacillales</taxon>
        <taxon>Paenibacillaceae</taxon>
        <taxon>Paenibacillus</taxon>
    </lineage>
</organism>
<keyword evidence="1" id="KW-0812">Transmembrane</keyword>
<comment type="caution">
    <text evidence="2">The sequence shown here is derived from an EMBL/GenBank/DDBJ whole genome shotgun (WGS) entry which is preliminary data.</text>
</comment>
<evidence type="ECO:0000313" key="2">
    <source>
        <dbReference type="EMBL" id="MVO99066.1"/>
    </source>
</evidence>
<evidence type="ECO:0000256" key="1">
    <source>
        <dbReference type="SAM" id="Phobius"/>
    </source>
</evidence>
<reference evidence="2 3" key="1">
    <citation type="journal article" date="2019" name="Microorganisms">
        <title>Paenibacillus lutrae sp. nov., A Chitinolytic Species Isolated from A River Otter in Castril Natural Park, Granada, Spain.</title>
        <authorList>
            <person name="Rodriguez M."/>
            <person name="Reina J.C."/>
            <person name="Bejar V."/>
            <person name="Llamas I."/>
        </authorList>
    </citation>
    <scope>NUCLEOTIDE SEQUENCE [LARGE SCALE GENOMIC DNA]</scope>
    <source>
        <strain evidence="2 3">N10</strain>
    </source>
</reference>
<proteinExistence type="predicted"/>
<dbReference type="OrthoDB" id="2611907at2"/>
<gene>
    <name evidence="2" type="ORF">EDM21_05945</name>
</gene>
<dbReference type="Proteomes" id="UP000490800">
    <property type="component" value="Unassembled WGS sequence"/>
</dbReference>
<name>A0A7X3FG52_9BACL</name>
<dbReference type="RefSeq" id="WP_157333730.1">
    <property type="nucleotide sequence ID" value="NZ_RHLK01000002.1"/>
</dbReference>